<gene>
    <name evidence="2" type="ORF">DH2020_015503</name>
</gene>
<feature type="compositionally biased region" description="Basic and acidic residues" evidence="1">
    <location>
        <begin position="77"/>
        <end position="89"/>
    </location>
</feature>
<feature type="region of interest" description="Disordered" evidence="1">
    <location>
        <begin position="30"/>
        <end position="181"/>
    </location>
</feature>
<evidence type="ECO:0000313" key="3">
    <source>
        <dbReference type="Proteomes" id="UP001318860"/>
    </source>
</evidence>
<dbReference type="Proteomes" id="UP001318860">
    <property type="component" value="Unassembled WGS sequence"/>
</dbReference>
<name>A0ABR0WVH6_REHGL</name>
<proteinExistence type="predicted"/>
<comment type="caution">
    <text evidence="2">The sequence shown here is derived from an EMBL/GenBank/DDBJ whole genome shotgun (WGS) entry which is preliminary data.</text>
</comment>
<sequence>MGACTSRHEVLKNAGEAPLPARAIEEVEVKEEVNNNQQQEAPAPAADGDEAKRQSLGNLFNESEGEKGASENTTEQVKQEDPTEVKPQESCEPVAADVVETEEKPATEENKIELAEASDENKTEDQKPEDQKPEDQKPEDQTTKPETTSEKVKEEEKSEEKKSEPETTEAKTNEEEQKTTG</sequence>
<keyword evidence="3" id="KW-1185">Reference proteome</keyword>
<organism evidence="2 3">
    <name type="scientific">Rehmannia glutinosa</name>
    <name type="common">Chinese foxglove</name>
    <dbReference type="NCBI Taxonomy" id="99300"/>
    <lineage>
        <taxon>Eukaryota</taxon>
        <taxon>Viridiplantae</taxon>
        <taxon>Streptophyta</taxon>
        <taxon>Embryophyta</taxon>
        <taxon>Tracheophyta</taxon>
        <taxon>Spermatophyta</taxon>
        <taxon>Magnoliopsida</taxon>
        <taxon>eudicotyledons</taxon>
        <taxon>Gunneridae</taxon>
        <taxon>Pentapetalae</taxon>
        <taxon>asterids</taxon>
        <taxon>lamiids</taxon>
        <taxon>Lamiales</taxon>
        <taxon>Orobanchaceae</taxon>
        <taxon>Rehmannieae</taxon>
        <taxon>Rehmannia</taxon>
    </lineage>
</organism>
<evidence type="ECO:0000313" key="2">
    <source>
        <dbReference type="EMBL" id="KAK6150571.1"/>
    </source>
</evidence>
<evidence type="ECO:0000256" key="1">
    <source>
        <dbReference type="SAM" id="MobiDB-lite"/>
    </source>
</evidence>
<feature type="compositionally biased region" description="Basic and acidic residues" evidence="1">
    <location>
        <begin position="101"/>
        <end position="181"/>
    </location>
</feature>
<reference evidence="2 3" key="1">
    <citation type="journal article" date="2021" name="Comput. Struct. Biotechnol. J.">
        <title>De novo genome assembly of the potent medicinal plant Rehmannia glutinosa using nanopore technology.</title>
        <authorList>
            <person name="Ma L."/>
            <person name="Dong C."/>
            <person name="Song C."/>
            <person name="Wang X."/>
            <person name="Zheng X."/>
            <person name="Niu Y."/>
            <person name="Chen S."/>
            <person name="Feng W."/>
        </authorList>
    </citation>
    <scope>NUCLEOTIDE SEQUENCE [LARGE SCALE GENOMIC DNA]</scope>
    <source>
        <strain evidence="2">DH-2019</strain>
    </source>
</reference>
<dbReference type="EMBL" id="JABTTQ020000008">
    <property type="protein sequence ID" value="KAK6150571.1"/>
    <property type="molecule type" value="Genomic_DNA"/>
</dbReference>
<protein>
    <submittedName>
        <fullName evidence="2">Uncharacterized protein</fullName>
    </submittedName>
</protein>
<accession>A0ABR0WVH6</accession>